<feature type="domain" description="Solute-binding protein family 3/N-terminal" evidence="2">
    <location>
        <begin position="46"/>
        <end position="276"/>
    </location>
</feature>
<dbReference type="Gene3D" id="3.40.190.10">
    <property type="entry name" value="Periplasmic binding protein-like II"/>
    <property type="match status" value="2"/>
</dbReference>
<organism evidence="3 4">
    <name type="scientific">Psychromarinibacter sediminicola</name>
    <dbReference type="NCBI Taxonomy" id="3033385"/>
    <lineage>
        <taxon>Bacteria</taxon>
        <taxon>Pseudomonadati</taxon>
        <taxon>Pseudomonadota</taxon>
        <taxon>Alphaproteobacteria</taxon>
        <taxon>Rhodobacterales</taxon>
        <taxon>Paracoccaceae</taxon>
        <taxon>Psychromarinibacter</taxon>
    </lineage>
</organism>
<dbReference type="PANTHER" id="PTHR35936:SF17">
    <property type="entry name" value="ARGININE-BINDING EXTRACELLULAR PROTEIN ARTP"/>
    <property type="match status" value="1"/>
</dbReference>
<name>A0AAE3NRQ9_9RHOB</name>
<keyword evidence="1" id="KW-0732">Signal</keyword>
<comment type="caution">
    <text evidence="3">The sequence shown here is derived from an EMBL/GenBank/DDBJ whole genome shotgun (WGS) entry which is preliminary data.</text>
</comment>
<accession>A0AAE3NRQ9</accession>
<dbReference type="InterPro" id="IPR001638">
    <property type="entry name" value="Solute-binding_3/MltF_N"/>
</dbReference>
<proteinExistence type="predicted"/>
<gene>
    <name evidence="3" type="ORF">P1J78_11030</name>
</gene>
<dbReference type="Pfam" id="PF00497">
    <property type="entry name" value="SBP_bac_3"/>
    <property type="match status" value="1"/>
</dbReference>
<evidence type="ECO:0000313" key="3">
    <source>
        <dbReference type="EMBL" id="MDF0601264.1"/>
    </source>
</evidence>
<evidence type="ECO:0000256" key="1">
    <source>
        <dbReference type="ARBA" id="ARBA00022729"/>
    </source>
</evidence>
<evidence type="ECO:0000313" key="4">
    <source>
        <dbReference type="Proteomes" id="UP001220964"/>
    </source>
</evidence>
<dbReference type="Proteomes" id="UP001220964">
    <property type="component" value="Unassembled WGS sequence"/>
</dbReference>
<dbReference type="RefSeq" id="WP_275567401.1">
    <property type="nucleotide sequence ID" value="NZ_JARGYC010000024.1"/>
</dbReference>
<sequence length="286" mass="30442">MLNTINKMGALAIGALIAGTWQTAAVAEPDADLVAKLPEQIVESGVIKVGAPRTIPPHVYLEDNELTGVAVELAHAMEPILGVTFDFRDMQWPGIIPGLQSGAIDLSMGMISFREERKEILNMMPYIKDAISVLVPVDNTDITSDDTTLCGKRVGAVQASWFVELANGAADRCEEAGLEKLTIQQYSGNAGVLAAFQSGAVDAWLHTAVELTAIIVALDGQAKLVNMEGDNWKTGNLTIATGKAHSDLAEAIDGALDQLVENGTYQEILDKYDVGALALESIEINP</sequence>
<keyword evidence="4" id="KW-1185">Reference proteome</keyword>
<dbReference type="EMBL" id="JARGYC010000024">
    <property type="protein sequence ID" value="MDF0601264.1"/>
    <property type="molecule type" value="Genomic_DNA"/>
</dbReference>
<reference evidence="3" key="1">
    <citation type="submission" date="2023-03" db="EMBL/GenBank/DDBJ databases">
        <title>Multiphase analysis and comparison of six strains from genera Psychromarinibacter, Lutimaribacter, and Maritimibacter, including a novel species: Psychromarinibacter sediminicola sp. nov.</title>
        <authorList>
            <person name="Wang Y.-H."/>
            <person name="Ye M.-Q."/>
            <person name="Du Z.-J."/>
        </authorList>
    </citation>
    <scope>NUCLEOTIDE SEQUENCE</scope>
    <source>
        <strain evidence="3">C21-152</strain>
    </source>
</reference>
<dbReference type="PANTHER" id="PTHR35936">
    <property type="entry name" value="MEMBRANE-BOUND LYTIC MUREIN TRANSGLYCOSYLASE F"/>
    <property type="match status" value="1"/>
</dbReference>
<dbReference type="AlphaFoldDB" id="A0AAE3NRQ9"/>
<protein>
    <submittedName>
        <fullName evidence="3">Transporter substrate-binding domain-containing protein</fullName>
    </submittedName>
</protein>
<evidence type="ECO:0000259" key="2">
    <source>
        <dbReference type="SMART" id="SM00062"/>
    </source>
</evidence>
<dbReference type="SMART" id="SM00062">
    <property type="entry name" value="PBPb"/>
    <property type="match status" value="1"/>
</dbReference>
<dbReference type="SUPFAM" id="SSF53850">
    <property type="entry name" value="Periplasmic binding protein-like II"/>
    <property type="match status" value="1"/>
</dbReference>